<accession>A0A1Y2E6U3</accession>
<keyword evidence="2" id="KW-1185">Reference proteome</keyword>
<dbReference type="PANTHER" id="PTHR40619">
    <property type="entry name" value="FUNGAL STAND N-TERMINAL GOODBYE DOMAIN-CONTAINING PROTEIN"/>
    <property type="match status" value="1"/>
</dbReference>
<name>A0A1Y2E6U3_9PEZI</name>
<sequence>MDVHEVNDTSRLDHARTFIDTRVANVLNNPTFGRDAVYDSQRGEYIAKRPHHDLEHALGLYLQNSKRPTDFDPQNSSWGDVFDQIAKAETEDFTKSKKWYEKAWRKAGNAAPFVIPCLDFIPDDYGLKVLRNGLAVLFSASRKWQLNRECILQAFKRILGIIEEARATRDIYTNDAKLREKTIDLYKKLVEAVADLIGTLIPKELKHKLLTRFAVDYTTDKIMHTLEDVTRSAQALRDYANTLDKRTTVEIRNIAEGNQTQLRAIRENVFGVELGVRNLDTQFKVFGENVEDIRTGGHDLKKVIQEMKQEQKMLCDAFEAQNATLIDVVQAHNALLGHLMDPVVHLRQASQTTVGAPQNRLAQVGVMPSRPTLVSVEWVLEVLAVSHMVSTNDLRQTLNDGRISDMPDQGQAQWLSRTNEFGNWLSSFHSETLLVDGNLDLSTGGRTSPLSVFSAKLVASFLRLEPTETLFFFCRQHTAIEDQLNGPRGMMRCLISQLLLILYNRGQANLDFISSPEYVADLECHDFEALCYTFQQLVRHVPYNTPVICIIDSVSGYERMEWADDLCLAVAKLQELVCDVNLGPVFKLFMTCPYRSRVVWKQVEPWQRVSLRPGIWEEDETLERSLWTRINRPWYPESV</sequence>
<dbReference type="AlphaFoldDB" id="A0A1Y2E6U3"/>
<dbReference type="GeneID" id="63769931"/>
<dbReference type="STRING" id="1141098.A0A1Y2E6U3"/>
<gene>
    <name evidence="1" type="ORF">BCR38DRAFT_152222</name>
</gene>
<evidence type="ECO:0000313" key="1">
    <source>
        <dbReference type="EMBL" id="ORY67157.1"/>
    </source>
</evidence>
<protein>
    <recommendedName>
        <fullName evidence="3">Fungal STAND N-terminal Goodbye domain-containing protein</fullName>
    </recommendedName>
</protein>
<dbReference type="RefSeq" id="XP_040717781.1">
    <property type="nucleotide sequence ID" value="XM_040853719.1"/>
</dbReference>
<organism evidence="1 2">
    <name type="scientific">Pseudomassariella vexata</name>
    <dbReference type="NCBI Taxonomy" id="1141098"/>
    <lineage>
        <taxon>Eukaryota</taxon>
        <taxon>Fungi</taxon>
        <taxon>Dikarya</taxon>
        <taxon>Ascomycota</taxon>
        <taxon>Pezizomycotina</taxon>
        <taxon>Sordariomycetes</taxon>
        <taxon>Xylariomycetidae</taxon>
        <taxon>Amphisphaeriales</taxon>
        <taxon>Pseudomassariaceae</taxon>
        <taxon>Pseudomassariella</taxon>
    </lineage>
</organism>
<reference evidence="1 2" key="1">
    <citation type="submission" date="2016-07" db="EMBL/GenBank/DDBJ databases">
        <title>Pervasive Adenine N6-methylation of Active Genes in Fungi.</title>
        <authorList>
            <consortium name="DOE Joint Genome Institute"/>
            <person name="Mondo S.J."/>
            <person name="Dannebaum R.O."/>
            <person name="Kuo R.C."/>
            <person name="Labutti K."/>
            <person name="Haridas S."/>
            <person name="Kuo A."/>
            <person name="Salamov A."/>
            <person name="Ahrendt S.R."/>
            <person name="Lipzen A."/>
            <person name="Sullivan W."/>
            <person name="Andreopoulos W.B."/>
            <person name="Clum A."/>
            <person name="Lindquist E."/>
            <person name="Daum C."/>
            <person name="Ramamoorthy G.K."/>
            <person name="Gryganskyi A."/>
            <person name="Culley D."/>
            <person name="Magnuson J.K."/>
            <person name="James T.Y."/>
            <person name="O'Malley M.A."/>
            <person name="Stajich J.E."/>
            <person name="Spatafora J.W."/>
            <person name="Visel A."/>
            <person name="Grigoriev I.V."/>
        </authorList>
    </citation>
    <scope>NUCLEOTIDE SEQUENCE [LARGE SCALE GENOMIC DNA]</scope>
    <source>
        <strain evidence="1 2">CBS 129021</strain>
    </source>
</reference>
<dbReference type="EMBL" id="MCFJ01000004">
    <property type="protein sequence ID" value="ORY67157.1"/>
    <property type="molecule type" value="Genomic_DNA"/>
</dbReference>
<proteinExistence type="predicted"/>
<evidence type="ECO:0008006" key="3">
    <source>
        <dbReference type="Google" id="ProtNLM"/>
    </source>
</evidence>
<dbReference type="InParanoid" id="A0A1Y2E6U3"/>
<evidence type="ECO:0000313" key="2">
    <source>
        <dbReference type="Proteomes" id="UP000193689"/>
    </source>
</evidence>
<dbReference type="PANTHER" id="PTHR40619:SF3">
    <property type="entry name" value="FUNGAL STAND N-TERMINAL GOODBYE DOMAIN-CONTAINING PROTEIN"/>
    <property type="match status" value="1"/>
</dbReference>
<dbReference type="OrthoDB" id="5419927at2759"/>
<dbReference type="Proteomes" id="UP000193689">
    <property type="component" value="Unassembled WGS sequence"/>
</dbReference>
<comment type="caution">
    <text evidence="1">The sequence shown here is derived from an EMBL/GenBank/DDBJ whole genome shotgun (WGS) entry which is preliminary data.</text>
</comment>